<dbReference type="InterPro" id="IPR012338">
    <property type="entry name" value="Beta-lactam/transpept-like"/>
</dbReference>
<sequence length="489" mass="54002">MIRESDAIPVTSLFSGHKSTLLKISPIHPIFLSTHFENQSTFKGMKIKLLSATLLLGAFWATAYAQTLDKAKLDQFFDRLSEKNKAMGSLIIAKDGNVLYARSIGYSQINATEKKPLTAANRFRIGSITKMFTAAMILQLVEEGKLKLTDTLDKFFPQVPNARKITIEQLLWHRSGIPNVRREQNAQENVNTIPVTKDEILALIVKTTPDFEPDTRHSYSNSGYQLLGLILEKVSGKSYGEALTERITAKIGLANTYLATGAIDVSKAEALTYMNFGNGWKPVRETHPSILFSAGAIISTPNDLTKFIQALFDGKIVSTASLDQMKTIRDGEGSGMEPFTFVGKTFYGHTGGADNYGAWVAYQPGEKLAVAYTTNAKVYPVANIMNGIMDIYYNKPFTIPTLESIAVKPEVLDKYVGAYSFPGAPAKFMITRDGETLYAQPPGQSAVPLEATAENKFQIEGVLIIEFDMAKNQMIIKRRGGERVFTKEN</sequence>
<dbReference type="EMBL" id="CP050063">
    <property type="protein sequence ID" value="QIP13810.1"/>
    <property type="molecule type" value="Genomic_DNA"/>
</dbReference>
<dbReference type="RefSeq" id="WP_167209238.1">
    <property type="nucleotide sequence ID" value="NZ_CP050063.1"/>
</dbReference>
<dbReference type="Pfam" id="PF00144">
    <property type="entry name" value="Beta-lactamase"/>
    <property type="match status" value="1"/>
</dbReference>
<evidence type="ECO:0000313" key="2">
    <source>
        <dbReference type="EMBL" id="QIP13810.1"/>
    </source>
</evidence>
<dbReference type="Proteomes" id="UP000501802">
    <property type="component" value="Chromosome"/>
</dbReference>
<evidence type="ECO:0000259" key="1">
    <source>
        <dbReference type="Pfam" id="PF00144"/>
    </source>
</evidence>
<organism evidence="2 3">
    <name type="scientific">Spirosoma aureum</name>
    <dbReference type="NCBI Taxonomy" id="2692134"/>
    <lineage>
        <taxon>Bacteria</taxon>
        <taxon>Pseudomonadati</taxon>
        <taxon>Bacteroidota</taxon>
        <taxon>Cytophagia</taxon>
        <taxon>Cytophagales</taxon>
        <taxon>Cytophagaceae</taxon>
        <taxon>Spirosoma</taxon>
    </lineage>
</organism>
<dbReference type="SUPFAM" id="SSF56601">
    <property type="entry name" value="beta-lactamase/transpeptidase-like"/>
    <property type="match status" value="1"/>
</dbReference>
<dbReference type="PANTHER" id="PTHR46825">
    <property type="entry name" value="D-ALANYL-D-ALANINE-CARBOXYPEPTIDASE/ENDOPEPTIDASE AMPH"/>
    <property type="match status" value="1"/>
</dbReference>
<proteinExistence type="predicted"/>
<evidence type="ECO:0000313" key="3">
    <source>
        <dbReference type="Proteomes" id="UP000501802"/>
    </source>
</evidence>
<dbReference type="AlphaFoldDB" id="A0A6G9AN34"/>
<accession>A0A6G9AN34</accession>
<dbReference type="InterPro" id="IPR050491">
    <property type="entry name" value="AmpC-like"/>
</dbReference>
<dbReference type="InterPro" id="IPR001466">
    <property type="entry name" value="Beta-lactam-related"/>
</dbReference>
<protein>
    <submittedName>
        <fullName evidence="2">Beta-lactamase family protein</fullName>
    </submittedName>
</protein>
<dbReference type="PANTHER" id="PTHR46825:SF7">
    <property type="entry name" value="D-ALANYL-D-ALANINE CARBOXYPEPTIDASE"/>
    <property type="match status" value="1"/>
</dbReference>
<dbReference type="Gene3D" id="3.40.710.10">
    <property type="entry name" value="DD-peptidase/beta-lactamase superfamily"/>
    <property type="match status" value="1"/>
</dbReference>
<feature type="domain" description="Beta-lactamase-related" evidence="1">
    <location>
        <begin position="74"/>
        <end position="379"/>
    </location>
</feature>
<dbReference type="KEGG" id="spib:G8759_14925"/>
<name>A0A6G9AN34_9BACT</name>
<keyword evidence="3" id="KW-1185">Reference proteome</keyword>
<gene>
    <name evidence="2" type="ORF">G8759_14925</name>
</gene>
<reference evidence="2 3" key="1">
    <citation type="submission" date="2020-03" db="EMBL/GenBank/DDBJ databases">
        <authorList>
            <person name="Kim M.K."/>
        </authorList>
    </citation>
    <scope>NUCLEOTIDE SEQUENCE [LARGE SCALE GENOMIC DNA]</scope>
    <source>
        <strain evidence="2 3">BT328</strain>
    </source>
</reference>